<feature type="transmembrane region" description="Helical" evidence="6">
    <location>
        <begin position="496"/>
        <end position="512"/>
    </location>
</feature>
<dbReference type="InterPro" id="IPR051717">
    <property type="entry name" value="MFS_MFSD6"/>
</dbReference>
<evidence type="ECO:0000256" key="1">
    <source>
        <dbReference type="ARBA" id="ARBA00004141"/>
    </source>
</evidence>
<gene>
    <name evidence="8" type="primary">MFSD6</name>
    <name evidence="8" type="ORF">CDAR_225571</name>
</gene>
<dbReference type="PANTHER" id="PTHR16172">
    <property type="entry name" value="MAJOR FACILITATOR SUPERFAMILY DOMAIN-CONTAINING PROTEIN 6-LIKE"/>
    <property type="match status" value="1"/>
</dbReference>
<evidence type="ECO:0000256" key="2">
    <source>
        <dbReference type="ARBA" id="ARBA00005241"/>
    </source>
</evidence>
<feature type="transmembrane region" description="Helical" evidence="6">
    <location>
        <begin position="382"/>
        <end position="401"/>
    </location>
</feature>
<dbReference type="Proteomes" id="UP001054837">
    <property type="component" value="Unassembled WGS sequence"/>
</dbReference>
<keyword evidence="3 6" id="KW-0812">Transmembrane</keyword>
<organism evidence="8 9">
    <name type="scientific">Caerostris darwini</name>
    <dbReference type="NCBI Taxonomy" id="1538125"/>
    <lineage>
        <taxon>Eukaryota</taxon>
        <taxon>Metazoa</taxon>
        <taxon>Ecdysozoa</taxon>
        <taxon>Arthropoda</taxon>
        <taxon>Chelicerata</taxon>
        <taxon>Arachnida</taxon>
        <taxon>Araneae</taxon>
        <taxon>Araneomorphae</taxon>
        <taxon>Entelegynae</taxon>
        <taxon>Araneoidea</taxon>
        <taxon>Araneidae</taxon>
        <taxon>Caerostris</taxon>
    </lineage>
</organism>
<feature type="domain" description="Major facilitator superfamily associated" evidence="7">
    <location>
        <begin position="11"/>
        <end position="585"/>
    </location>
</feature>
<comment type="caution">
    <text evidence="8">The sequence shown here is derived from an EMBL/GenBank/DDBJ whole genome shotgun (WGS) entry which is preliminary data.</text>
</comment>
<feature type="transmembrane region" description="Helical" evidence="6">
    <location>
        <begin position="353"/>
        <end position="370"/>
    </location>
</feature>
<evidence type="ECO:0000256" key="3">
    <source>
        <dbReference type="ARBA" id="ARBA00022692"/>
    </source>
</evidence>
<reference evidence="8 9" key="1">
    <citation type="submission" date="2021-06" db="EMBL/GenBank/DDBJ databases">
        <title>Caerostris darwini draft genome.</title>
        <authorList>
            <person name="Kono N."/>
            <person name="Arakawa K."/>
        </authorList>
    </citation>
    <scope>NUCLEOTIDE SEQUENCE [LARGE SCALE GENOMIC DNA]</scope>
</reference>
<keyword evidence="5 6" id="KW-0472">Membrane</keyword>
<comment type="similarity">
    <text evidence="2">Belongs to the major facilitator superfamily. MFSD6 family.</text>
</comment>
<dbReference type="Gene3D" id="1.20.1250.20">
    <property type="entry name" value="MFS general substrate transporter like domains"/>
    <property type="match status" value="3"/>
</dbReference>
<protein>
    <submittedName>
        <fullName evidence="8">Major facilitator superfamily domain-containing protein 6</fullName>
    </submittedName>
</protein>
<evidence type="ECO:0000259" key="7">
    <source>
        <dbReference type="Pfam" id="PF12832"/>
    </source>
</evidence>
<evidence type="ECO:0000313" key="9">
    <source>
        <dbReference type="Proteomes" id="UP001054837"/>
    </source>
</evidence>
<keyword evidence="9" id="KW-1185">Reference proteome</keyword>
<dbReference type="SUPFAM" id="SSF103473">
    <property type="entry name" value="MFS general substrate transporter"/>
    <property type="match status" value="1"/>
</dbReference>
<evidence type="ECO:0000313" key="8">
    <source>
        <dbReference type="EMBL" id="GIY14181.1"/>
    </source>
</evidence>
<dbReference type="PANTHER" id="PTHR16172:SF30">
    <property type="entry name" value="SUGAR BABY, ISOFORM C"/>
    <property type="match status" value="1"/>
</dbReference>
<dbReference type="InterPro" id="IPR036259">
    <property type="entry name" value="MFS_trans_sf"/>
</dbReference>
<dbReference type="Pfam" id="PF12832">
    <property type="entry name" value="MFS_1_like"/>
    <property type="match status" value="1"/>
</dbReference>
<keyword evidence="4 6" id="KW-1133">Transmembrane helix</keyword>
<evidence type="ECO:0000256" key="5">
    <source>
        <dbReference type="ARBA" id="ARBA00023136"/>
    </source>
</evidence>
<feature type="transmembrane region" description="Helical" evidence="6">
    <location>
        <begin position="464"/>
        <end position="484"/>
    </location>
</feature>
<evidence type="ECO:0000256" key="4">
    <source>
        <dbReference type="ARBA" id="ARBA00022989"/>
    </source>
</evidence>
<sequence length="625" mass="69269">MGFFKVNTLLLPLKVHYFLFMAGLASALPFRTIFAKQLGISATAVGIIFLAIPFFKILTNPLFGFLVDQFKKFRLTIAVLMAIVSVTHVAMVMIPPLENSEELAKTAGNLHTTAVYSCSTPDHEPYLHIYSELQTENGNNTPTMSCEVKCQEKTSVSSKTKRCENIAGILQMELKLKDYHFSISLNNESLVTVGSSSRKLVTVADADVNQLKSIHCSEEKGCFTKQNDITSQTNSSQPLGDNLIFNRTSNSTIGDNETMIYHKFTSRNVFAIGKLDGEETNCSCAARLDCVTTKCSYITNEEDFNEFLSFQFWSLFILMAVSSTAFCAVLFLIDAVCYEMLGNKKEDFGLQRLWGTVGWGLGALAGGYLNQLISPDSYSIDYSLSFYLLAVLVMIDLIPVYKLKVEDIKYSSNICKDVCFLLLKFNIFINVVMAFTIGVLSGLIWNYQFWFMEEIGSSQMLLGLSQTVECLFAELPCFFISGWVIKKIGYENCNSLTFLCFGLRYLCFAYMWNPWMSLPVALIAGPTFGIFYAALTMFGKTEAPPGTEATVQSLLAMAFEGVGAGTGCILGGVGFDKFGSRTTFLYSSIASFALLGINVLLHIFVLRRTGSKSTSKVNQPVNEKN</sequence>
<feature type="transmembrane region" description="Helical" evidence="6">
    <location>
        <begin position="75"/>
        <end position="94"/>
    </location>
</feature>
<comment type="subcellular location">
    <subcellularLocation>
        <location evidence="1">Membrane</location>
        <topology evidence="1">Multi-pass membrane protein</topology>
    </subcellularLocation>
</comment>
<proteinExistence type="inferred from homology"/>
<feature type="transmembrane region" description="Helical" evidence="6">
    <location>
        <begin position="551"/>
        <end position="572"/>
    </location>
</feature>
<dbReference type="AlphaFoldDB" id="A0AAV4R0V8"/>
<dbReference type="GO" id="GO:0016020">
    <property type="term" value="C:membrane"/>
    <property type="evidence" value="ECO:0007669"/>
    <property type="project" value="UniProtKB-SubCell"/>
</dbReference>
<accession>A0AAV4R0V8</accession>
<feature type="transmembrane region" description="Helical" evidence="6">
    <location>
        <begin position="584"/>
        <end position="606"/>
    </location>
</feature>
<feature type="transmembrane region" description="Helical" evidence="6">
    <location>
        <begin position="421"/>
        <end position="444"/>
    </location>
</feature>
<dbReference type="InterPro" id="IPR024989">
    <property type="entry name" value="MFS_assoc_dom"/>
</dbReference>
<feature type="transmembrane region" description="Helical" evidence="6">
    <location>
        <begin position="518"/>
        <end position="539"/>
    </location>
</feature>
<feature type="transmembrane region" description="Helical" evidence="6">
    <location>
        <begin position="312"/>
        <end position="333"/>
    </location>
</feature>
<evidence type="ECO:0000256" key="6">
    <source>
        <dbReference type="SAM" id="Phobius"/>
    </source>
</evidence>
<name>A0AAV4R0V8_9ARAC</name>
<dbReference type="EMBL" id="BPLQ01005331">
    <property type="protein sequence ID" value="GIY14181.1"/>
    <property type="molecule type" value="Genomic_DNA"/>
</dbReference>